<comment type="caution">
    <text evidence="2">The sequence shown here is derived from an EMBL/GenBank/DDBJ whole genome shotgun (WGS) entry which is preliminary data.</text>
</comment>
<evidence type="ECO:0000313" key="2">
    <source>
        <dbReference type="EMBL" id="GJS69742.1"/>
    </source>
</evidence>
<dbReference type="PANTHER" id="PTHR33133">
    <property type="entry name" value="OS08G0107100 PROTEIN-RELATED"/>
    <property type="match status" value="1"/>
</dbReference>
<keyword evidence="1" id="KW-1133">Transmembrane helix</keyword>
<keyword evidence="1" id="KW-0812">Transmembrane</keyword>
<feature type="transmembrane region" description="Helical" evidence="1">
    <location>
        <begin position="188"/>
        <end position="213"/>
    </location>
</feature>
<proteinExistence type="predicted"/>
<reference evidence="2" key="2">
    <citation type="submission" date="2022-01" db="EMBL/GenBank/DDBJ databases">
        <authorList>
            <person name="Yamashiro T."/>
            <person name="Shiraishi A."/>
            <person name="Satake H."/>
            <person name="Nakayama K."/>
        </authorList>
    </citation>
    <scope>NUCLEOTIDE SEQUENCE</scope>
</reference>
<feature type="transmembrane region" description="Helical" evidence="1">
    <location>
        <begin position="146"/>
        <end position="168"/>
    </location>
</feature>
<feature type="transmembrane region" description="Helical" evidence="1">
    <location>
        <begin position="275"/>
        <end position="297"/>
    </location>
</feature>
<sequence>MKNKSIPQSRSSIGFFGIIRESYKTTSRNRKLLFPILLLAFLSYSQLELAQIYLRPPRLFEDYLLPLTINHNIDRFSRNIDSVTYNGAFKDIINVLLDRHFTLALSLIVKLFFFVATVSSSSEAYNGKVLGLKDFLLKIKRSWKKALITSFSLILTTFGIICIYMASYGITNFLEINFPLPSFVLERAITFSTPACYFFVLTLWMVSMTVSVLEEGCRGFKAIERATQLMNGKWLQAILFMTLFLIAEGFVYHMAYFHLRYNHSRSRRLDIIIRIYISNGADCLLKVNMYVMFAIFYHDRKKSVNEKKAKGLHLPTTTQEVS</sequence>
<evidence type="ECO:0000313" key="3">
    <source>
        <dbReference type="Proteomes" id="UP001151760"/>
    </source>
</evidence>
<feature type="transmembrane region" description="Helical" evidence="1">
    <location>
        <begin position="234"/>
        <end position="255"/>
    </location>
</feature>
<accession>A0ABQ4XXQ2</accession>
<keyword evidence="3" id="KW-1185">Reference proteome</keyword>
<keyword evidence="1" id="KW-0472">Membrane</keyword>
<feature type="transmembrane region" description="Helical" evidence="1">
    <location>
        <begin position="103"/>
        <end position="125"/>
    </location>
</feature>
<evidence type="ECO:0008006" key="4">
    <source>
        <dbReference type="Google" id="ProtNLM"/>
    </source>
</evidence>
<dbReference type="Proteomes" id="UP001151760">
    <property type="component" value="Unassembled WGS sequence"/>
</dbReference>
<protein>
    <recommendedName>
        <fullName evidence="4">Gustatory receptor</fullName>
    </recommendedName>
</protein>
<evidence type="ECO:0000256" key="1">
    <source>
        <dbReference type="SAM" id="Phobius"/>
    </source>
</evidence>
<organism evidence="2 3">
    <name type="scientific">Tanacetum coccineum</name>
    <dbReference type="NCBI Taxonomy" id="301880"/>
    <lineage>
        <taxon>Eukaryota</taxon>
        <taxon>Viridiplantae</taxon>
        <taxon>Streptophyta</taxon>
        <taxon>Embryophyta</taxon>
        <taxon>Tracheophyta</taxon>
        <taxon>Spermatophyta</taxon>
        <taxon>Magnoliopsida</taxon>
        <taxon>eudicotyledons</taxon>
        <taxon>Gunneridae</taxon>
        <taxon>Pentapetalae</taxon>
        <taxon>asterids</taxon>
        <taxon>campanulids</taxon>
        <taxon>Asterales</taxon>
        <taxon>Asteraceae</taxon>
        <taxon>Asteroideae</taxon>
        <taxon>Anthemideae</taxon>
        <taxon>Anthemidinae</taxon>
        <taxon>Tanacetum</taxon>
    </lineage>
</organism>
<reference evidence="2" key="1">
    <citation type="journal article" date="2022" name="Int. J. Mol. Sci.">
        <title>Draft Genome of Tanacetum Coccineum: Genomic Comparison of Closely Related Tanacetum-Family Plants.</title>
        <authorList>
            <person name="Yamashiro T."/>
            <person name="Shiraishi A."/>
            <person name="Nakayama K."/>
            <person name="Satake H."/>
        </authorList>
    </citation>
    <scope>NUCLEOTIDE SEQUENCE</scope>
</reference>
<gene>
    <name evidence="2" type="ORF">Tco_0702583</name>
</gene>
<dbReference type="PANTHER" id="PTHR33133:SF39">
    <property type="entry name" value="ABC TRANSPORTER PERMEASE"/>
    <property type="match status" value="1"/>
</dbReference>
<dbReference type="EMBL" id="BQNB010009884">
    <property type="protein sequence ID" value="GJS69742.1"/>
    <property type="molecule type" value="Genomic_DNA"/>
</dbReference>
<name>A0ABQ4XXQ2_9ASTR</name>